<feature type="domain" description="Plastocyanin-like" evidence="9">
    <location>
        <begin position="83"/>
        <end position="186"/>
    </location>
</feature>
<dbReference type="InterPro" id="IPR001117">
    <property type="entry name" value="Cu-oxidase_2nd"/>
</dbReference>
<keyword evidence="5" id="KW-0812">Transmembrane</keyword>
<dbReference type="PROSITE" id="PS00080">
    <property type="entry name" value="MULTICOPPER_OXIDASE2"/>
    <property type="match status" value="1"/>
</dbReference>
<dbReference type="InterPro" id="IPR011707">
    <property type="entry name" value="Cu-oxidase-like_N"/>
</dbReference>
<feature type="signal peptide" evidence="6">
    <location>
        <begin position="1"/>
        <end position="17"/>
    </location>
</feature>
<evidence type="ECO:0000256" key="2">
    <source>
        <dbReference type="ARBA" id="ARBA00022723"/>
    </source>
</evidence>
<evidence type="ECO:0000259" key="8">
    <source>
        <dbReference type="Pfam" id="PF07731"/>
    </source>
</evidence>
<accession>A0AAN8PFR4</accession>
<dbReference type="PANTHER" id="PTHR11709">
    <property type="entry name" value="MULTI-COPPER OXIDASE"/>
    <property type="match status" value="1"/>
</dbReference>
<dbReference type="Gene3D" id="2.60.40.420">
    <property type="entry name" value="Cupredoxins - blue copper proteins"/>
    <property type="match status" value="3"/>
</dbReference>
<organism evidence="10 11">
    <name type="scientific">Patella caerulea</name>
    <name type="common">Rayed Mediterranean limpet</name>
    <dbReference type="NCBI Taxonomy" id="87958"/>
    <lineage>
        <taxon>Eukaryota</taxon>
        <taxon>Metazoa</taxon>
        <taxon>Spiralia</taxon>
        <taxon>Lophotrochozoa</taxon>
        <taxon>Mollusca</taxon>
        <taxon>Gastropoda</taxon>
        <taxon>Patellogastropoda</taxon>
        <taxon>Patelloidea</taxon>
        <taxon>Patellidae</taxon>
        <taxon>Patella</taxon>
    </lineage>
</organism>
<protein>
    <recommendedName>
        <fullName evidence="12">Laccase</fullName>
    </recommendedName>
</protein>
<dbReference type="InterPro" id="IPR011706">
    <property type="entry name" value="Cu-oxidase_C"/>
</dbReference>
<keyword evidence="6" id="KW-0732">Signal</keyword>
<comment type="similarity">
    <text evidence="1">Belongs to the multicopper oxidase family.</text>
</comment>
<keyword evidence="3" id="KW-0560">Oxidoreductase</keyword>
<keyword evidence="11" id="KW-1185">Reference proteome</keyword>
<dbReference type="GO" id="GO:0005886">
    <property type="term" value="C:plasma membrane"/>
    <property type="evidence" value="ECO:0007669"/>
    <property type="project" value="TreeGrafter"/>
</dbReference>
<gene>
    <name evidence="10" type="ORF">SNE40_013648</name>
</gene>
<feature type="chain" id="PRO_5042899713" description="Laccase" evidence="6">
    <location>
        <begin position="18"/>
        <end position="709"/>
    </location>
</feature>
<dbReference type="GO" id="GO:0006826">
    <property type="term" value="P:iron ion transport"/>
    <property type="evidence" value="ECO:0007669"/>
    <property type="project" value="TreeGrafter"/>
</dbReference>
<dbReference type="InterPro" id="IPR008972">
    <property type="entry name" value="Cupredoxin"/>
</dbReference>
<dbReference type="Pfam" id="PF00394">
    <property type="entry name" value="Cu-oxidase"/>
    <property type="match status" value="1"/>
</dbReference>
<keyword evidence="4" id="KW-0186">Copper</keyword>
<sequence>MAVVYVLLVVLVTQASCLEPCRMEDDECHFHFDLNYNLTMVKDRNALYPKGGKLYKYDVINTTSATPVSIEGVATADGWEDSRLVILVNGLFPGPQMEVYEGQTINVHVTNSLMSEAVTIHWHGLHQRGTPWMDGVAFITQCPILPGQSFTYRFKARPKGTFWYHTHIGGIRSMGPYGALIIREKKRLREKEFVFTVTEWNHDWDSNLLQTKRTEGMFVDRKKIRWTHSLDGAGYSSFGFHSALINGRGRYFDPDTGKDNEAPLEVFTVTQDASFVFRVVCVGVELPFRISIDNHDLTVIATDGYDLRPFTAESFIINPGERYDFRIHTDKPVGNYWIRAKTLEVGVDHFGLAILRYEGAPGTDPTSSRRVCTRRNKCVVVNCPFLFYPEEENTDCVTFDQLRSKDEDPAPSAPIGRKEEQFLNFGFDGVSGWIGSVNGRSFIMPPVSALTQPDQIGLKCDQDCGVKKSCQCPYSLDLDHGKTYQLIFLNMGDGKGYSHPVHMHGHSFYVLKMGYPRYSARTGKFIGDNKDINCRGRSCNDATWADLHWHGDNIPGLELKNPPRKDTIIVPTGGYVIVRIVADNPGLWFMHCHMELHSIIGMALMLNVSFPLVPQPPPGFPTCGSFHYKTPAPKNKYLIDMKNDGVDDKNNKLEATDRLDVLDHIMIFQTIIGCLVVLVVIQFVLLVYTCRKHSIKPQNEQLQPLLQYK</sequence>
<dbReference type="Proteomes" id="UP001347796">
    <property type="component" value="Unassembled WGS sequence"/>
</dbReference>
<dbReference type="SUPFAM" id="SSF49503">
    <property type="entry name" value="Cupredoxins"/>
    <property type="match status" value="3"/>
</dbReference>
<dbReference type="CDD" id="cd13858">
    <property type="entry name" value="CuRO_1_tcLCC2_insect_like"/>
    <property type="match status" value="1"/>
</dbReference>
<feature type="domain" description="Plastocyanin-like" evidence="8">
    <location>
        <begin position="470"/>
        <end position="608"/>
    </location>
</feature>
<dbReference type="InterPro" id="IPR045087">
    <property type="entry name" value="Cu-oxidase_fam"/>
</dbReference>
<evidence type="ECO:0000256" key="4">
    <source>
        <dbReference type="ARBA" id="ARBA00023008"/>
    </source>
</evidence>
<evidence type="ECO:0000256" key="6">
    <source>
        <dbReference type="SAM" id="SignalP"/>
    </source>
</evidence>
<keyword evidence="2" id="KW-0479">Metal-binding</keyword>
<evidence type="ECO:0000256" key="5">
    <source>
        <dbReference type="SAM" id="Phobius"/>
    </source>
</evidence>
<reference evidence="10 11" key="1">
    <citation type="submission" date="2024-01" db="EMBL/GenBank/DDBJ databases">
        <title>The genome of the rayed Mediterranean limpet Patella caerulea (Linnaeus, 1758).</title>
        <authorList>
            <person name="Anh-Thu Weber A."/>
            <person name="Halstead-Nussloch G."/>
        </authorList>
    </citation>
    <scope>NUCLEOTIDE SEQUENCE [LARGE SCALE GENOMIC DNA]</scope>
    <source>
        <strain evidence="10">AATW-2023a</strain>
        <tissue evidence="10">Whole specimen</tissue>
    </source>
</reference>
<feature type="transmembrane region" description="Helical" evidence="5">
    <location>
        <begin position="666"/>
        <end position="688"/>
    </location>
</feature>
<dbReference type="GO" id="GO:0016491">
    <property type="term" value="F:oxidoreductase activity"/>
    <property type="evidence" value="ECO:0007669"/>
    <property type="project" value="UniProtKB-KW"/>
</dbReference>
<feature type="domain" description="Plastocyanin-like" evidence="7">
    <location>
        <begin position="193"/>
        <end position="360"/>
    </location>
</feature>
<evidence type="ECO:0000259" key="9">
    <source>
        <dbReference type="Pfam" id="PF07732"/>
    </source>
</evidence>
<dbReference type="GO" id="GO:0005507">
    <property type="term" value="F:copper ion binding"/>
    <property type="evidence" value="ECO:0007669"/>
    <property type="project" value="InterPro"/>
</dbReference>
<dbReference type="CDD" id="cd13884">
    <property type="entry name" value="CuRO_2_tcLCC_insect_like"/>
    <property type="match status" value="1"/>
</dbReference>
<dbReference type="CDD" id="cd13905">
    <property type="entry name" value="CuRO_3_tcLLC2_insect_like"/>
    <property type="match status" value="1"/>
</dbReference>
<name>A0AAN8PFR4_PATCE</name>
<evidence type="ECO:0000256" key="1">
    <source>
        <dbReference type="ARBA" id="ARBA00010609"/>
    </source>
</evidence>
<dbReference type="Pfam" id="PF07731">
    <property type="entry name" value="Cu-oxidase_2"/>
    <property type="match status" value="1"/>
</dbReference>
<evidence type="ECO:0000256" key="3">
    <source>
        <dbReference type="ARBA" id="ARBA00023002"/>
    </source>
</evidence>
<dbReference type="InterPro" id="IPR002355">
    <property type="entry name" value="Cu_oxidase_Cu_BS"/>
</dbReference>
<evidence type="ECO:0008006" key="12">
    <source>
        <dbReference type="Google" id="ProtNLM"/>
    </source>
</evidence>
<evidence type="ECO:0000259" key="7">
    <source>
        <dbReference type="Pfam" id="PF00394"/>
    </source>
</evidence>
<dbReference type="PANTHER" id="PTHR11709:SF394">
    <property type="entry name" value="FI03373P-RELATED"/>
    <property type="match status" value="1"/>
</dbReference>
<proteinExistence type="inferred from homology"/>
<dbReference type="EMBL" id="JAZGQO010000010">
    <property type="protein sequence ID" value="KAK6175124.1"/>
    <property type="molecule type" value="Genomic_DNA"/>
</dbReference>
<keyword evidence="5" id="KW-0472">Membrane</keyword>
<evidence type="ECO:0000313" key="10">
    <source>
        <dbReference type="EMBL" id="KAK6175124.1"/>
    </source>
</evidence>
<keyword evidence="5" id="KW-1133">Transmembrane helix</keyword>
<dbReference type="FunFam" id="2.60.40.420:FF:000045">
    <property type="entry name" value="Laccase 2"/>
    <property type="match status" value="1"/>
</dbReference>
<dbReference type="Pfam" id="PF07732">
    <property type="entry name" value="Cu-oxidase_3"/>
    <property type="match status" value="1"/>
</dbReference>
<dbReference type="AlphaFoldDB" id="A0AAN8PFR4"/>
<evidence type="ECO:0000313" key="11">
    <source>
        <dbReference type="Proteomes" id="UP001347796"/>
    </source>
</evidence>
<comment type="caution">
    <text evidence="10">The sequence shown here is derived from an EMBL/GenBank/DDBJ whole genome shotgun (WGS) entry which is preliminary data.</text>
</comment>